<comment type="subcellular location">
    <subcellularLocation>
        <location evidence="1">Membrane</location>
        <topology evidence="1">Multi-pass membrane protein</topology>
    </subcellularLocation>
</comment>
<feature type="transmembrane region" description="Helical" evidence="5">
    <location>
        <begin position="192"/>
        <end position="212"/>
    </location>
</feature>
<evidence type="ECO:0000256" key="5">
    <source>
        <dbReference type="SAM" id="Phobius"/>
    </source>
</evidence>
<dbReference type="PANTHER" id="PTHR20661:SF0">
    <property type="entry name" value="PHOSPHATIDYLINOSITOL-GLYCAN BIOSYNTHESIS CLASS W PROTEIN"/>
    <property type="match status" value="1"/>
</dbReference>
<evidence type="ECO:0000313" key="6">
    <source>
        <dbReference type="EMBL" id="CEK62203.1"/>
    </source>
</evidence>
<evidence type="ECO:0000256" key="1">
    <source>
        <dbReference type="ARBA" id="ARBA00004141"/>
    </source>
</evidence>
<evidence type="ECO:0000256" key="4">
    <source>
        <dbReference type="ARBA" id="ARBA00023136"/>
    </source>
</evidence>
<proteinExistence type="predicted"/>
<feature type="transmembrane region" description="Helical" evidence="5">
    <location>
        <begin position="20"/>
        <end position="41"/>
    </location>
</feature>
<dbReference type="Pfam" id="PF06423">
    <property type="entry name" value="GWT1"/>
    <property type="match status" value="1"/>
</dbReference>
<dbReference type="InterPro" id="IPR009447">
    <property type="entry name" value="PIGW/GWT1"/>
</dbReference>
<name>A0A0B6Z100_9EUPU</name>
<reference evidence="6" key="1">
    <citation type="submission" date="2014-12" db="EMBL/GenBank/DDBJ databases">
        <title>Insight into the proteome of Arion vulgaris.</title>
        <authorList>
            <person name="Aradska J."/>
            <person name="Bulat T."/>
            <person name="Smidak R."/>
            <person name="Sarate P."/>
            <person name="Gangsoo J."/>
            <person name="Sialana F."/>
            <person name="Bilban M."/>
            <person name="Lubec G."/>
        </authorList>
    </citation>
    <scope>NUCLEOTIDE SEQUENCE</scope>
    <source>
        <tissue evidence="6">Skin</tissue>
    </source>
</reference>
<organism evidence="6">
    <name type="scientific">Arion vulgaris</name>
    <dbReference type="NCBI Taxonomy" id="1028688"/>
    <lineage>
        <taxon>Eukaryota</taxon>
        <taxon>Metazoa</taxon>
        <taxon>Spiralia</taxon>
        <taxon>Lophotrochozoa</taxon>
        <taxon>Mollusca</taxon>
        <taxon>Gastropoda</taxon>
        <taxon>Heterobranchia</taxon>
        <taxon>Euthyneura</taxon>
        <taxon>Panpulmonata</taxon>
        <taxon>Eupulmonata</taxon>
        <taxon>Stylommatophora</taxon>
        <taxon>Helicina</taxon>
        <taxon>Arionoidea</taxon>
        <taxon>Arionidae</taxon>
        <taxon>Arion</taxon>
    </lineage>
</organism>
<keyword evidence="4 5" id="KW-0472">Membrane</keyword>
<protein>
    <submittedName>
        <fullName evidence="6">Uncharacterized protein</fullName>
    </submittedName>
</protein>
<dbReference type="GO" id="GO:0006506">
    <property type="term" value="P:GPI anchor biosynthetic process"/>
    <property type="evidence" value="ECO:0007669"/>
    <property type="project" value="InterPro"/>
</dbReference>
<dbReference type="GO" id="GO:0072659">
    <property type="term" value="P:protein localization to plasma membrane"/>
    <property type="evidence" value="ECO:0007669"/>
    <property type="project" value="TreeGrafter"/>
</dbReference>
<dbReference type="AlphaFoldDB" id="A0A0B6Z100"/>
<sequence length="214" mass="24356">GLDGAGGRSGYIDANREGIYSLPGYIAIYMLGVEMGSSFFISKQNLAKWLTVAKHLAIKFATYTAIMTVFHFTVEPVSRRFANAAFIFRVMSLSSLMLLECLFADIITTYLRWKSLEDVHKHDFNQTAEHVDKLPFEDNKNPIQRSKQHPIMAAIERDKKSFEYRIRSKPHFLQLEDFAGPCLLEAISFNSLFYFLLANLLTGAINMSYATIYA</sequence>
<accession>A0A0B6Z100</accession>
<gene>
    <name evidence="6" type="primary">ORF44495</name>
</gene>
<keyword evidence="2 5" id="KW-0812">Transmembrane</keyword>
<dbReference type="GO" id="GO:0032216">
    <property type="term" value="F:glucosaminyl-phosphatidylinositol O-acyltransferase activity"/>
    <property type="evidence" value="ECO:0007669"/>
    <property type="project" value="TreeGrafter"/>
</dbReference>
<dbReference type="GO" id="GO:0005783">
    <property type="term" value="C:endoplasmic reticulum"/>
    <property type="evidence" value="ECO:0007669"/>
    <property type="project" value="TreeGrafter"/>
</dbReference>
<keyword evidence="3 5" id="KW-1133">Transmembrane helix</keyword>
<feature type="non-terminal residue" evidence="6">
    <location>
        <position position="1"/>
    </location>
</feature>
<evidence type="ECO:0000256" key="2">
    <source>
        <dbReference type="ARBA" id="ARBA00022692"/>
    </source>
</evidence>
<dbReference type="EMBL" id="HACG01015338">
    <property type="protein sequence ID" value="CEK62203.1"/>
    <property type="molecule type" value="Transcribed_RNA"/>
</dbReference>
<feature type="transmembrane region" description="Helical" evidence="5">
    <location>
        <begin position="53"/>
        <end position="74"/>
    </location>
</feature>
<feature type="transmembrane region" description="Helical" evidence="5">
    <location>
        <begin position="86"/>
        <end position="111"/>
    </location>
</feature>
<dbReference type="GO" id="GO:0016020">
    <property type="term" value="C:membrane"/>
    <property type="evidence" value="ECO:0007669"/>
    <property type="project" value="UniProtKB-SubCell"/>
</dbReference>
<dbReference type="PANTHER" id="PTHR20661">
    <property type="entry name" value="PHOSPHATIDYLINOSITOL-GLYCAN BIOSYNTHESIS CLASS W PROTEIN"/>
    <property type="match status" value="1"/>
</dbReference>
<feature type="non-terminal residue" evidence="6">
    <location>
        <position position="214"/>
    </location>
</feature>
<evidence type="ECO:0000256" key="3">
    <source>
        <dbReference type="ARBA" id="ARBA00022989"/>
    </source>
</evidence>